<dbReference type="Gene3D" id="1.20.1250.20">
    <property type="entry name" value="MFS general substrate transporter like domains"/>
    <property type="match status" value="1"/>
</dbReference>
<dbReference type="InterPro" id="IPR036259">
    <property type="entry name" value="MFS_trans_sf"/>
</dbReference>
<feature type="transmembrane region" description="Helical" evidence="5">
    <location>
        <begin position="177"/>
        <end position="196"/>
    </location>
</feature>
<dbReference type="GO" id="GO:0098700">
    <property type="term" value="P:neurotransmitter loading into synaptic vesicle"/>
    <property type="evidence" value="ECO:0007669"/>
    <property type="project" value="TreeGrafter"/>
</dbReference>
<dbReference type="InterPro" id="IPR011701">
    <property type="entry name" value="MFS"/>
</dbReference>
<dbReference type="GO" id="GO:0005326">
    <property type="term" value="F:neurotransmitter transmembrane transporter activity"/>
    <property type="evidence" value="ECO:0007669"/>
    <property type="project" value="TreeGrafter"/>
</dbReference>
<dbReference type="GO" id="GO:0060076">
    <property type="term" value="C:excitatory synapse"/>
    <property type="evidence" value="ECO:0007669"/>
    <property type="project" value="TreeGrafter"/>
</dbReference>
<dbReference type="AlphaFoldDB" id="A0A914XM22"/>
<dbReference type="Pfam" id="PF07690">
    <property type="entry name" value="MFS_1"/>
    <property type="match status" value="1"/>
</dbReference>
<dbReference type="GO" id="GO:0005313">
    <property type="term" value="F:L-glutamate transmembrane transporter activity"/>
    <property type="evidence" value="ECO:0007669"/>
    <property type="project" value="TreeGrafter"/>
</dbReference>
<evidence type="ECO:0000256" key="2">
    <source>
        <dbReference type="ARBA" id="ARBA00022692"/>
    </source>
</evidence>
<dbReference type="GO" id="GO:0035249">
    <property type="term" value="P:synaptic transmission, glutamatergic"/>
    <property type="evidence" value="ECO:0007669"/>
    <property type="project" value="TreeGrafter"/>
</dbReference>
<dbReference type="Proteomes" id="UP000887566">
    <property type="component" value="Unplaced"/>
</dbReference>
<proteinExistence type="predicted"/>
<dbReference type="PANTHER" id="PTHR11662">
    <property type="entry name" value="SOLUTE CARRIER FAMILY 17"/>
    <property type="match status" value="1"/>
</dbReference>
<evidence type="ECO:0000256" key="5">
    <source>
        <dbReference type="SAM" id="Phobius"/>
    </source>
</evidence>
<protein>
    <submittedName>
        <fullName evidence="7">Uncharacterized protein</fullName>
    </submittedName>
</protein>
<evidence type="ECO:0000256" key="4">
    <source>
        <dbReference type="ARBA" id="ARBA00023136"/>
    </source>
</evidence>
<keyword evidence="4 5" id="KW-0472">Membrane</keyword>
<evidence type="ECO:0000256" key="3">
    <source>
        <dbReference type="ARBA" id="ARBA00022989"/>
    </source>
</evidence>
<dbReference type="GO" id="GO:0050803">
    <property type="term" value="P:regulation of synapse structure or activity"/>
    <property type="evidence" value="ECO:0007669"/>
    <property type="project" value="TreeGrafter"/>
</dbReference>
<evidence type="ECO:0000313" key="6">
    <source>
        <dbReference type="Proteomes" id="UP000887566"/>
    </source>
</evidence>
<reference evidence="7" key="1">
    <citation type="submission" date="2022-11" db="UniProtKB">
        <authorList>
            <consortium name="WormBaseParasite"/>
        </authorList>
    </citation>
    <scope>IDENTIFICATION</scope>
</reference>
<evidence type="ECO:0000256" key="1">
    <source>
        <dbReference type="ARBA" id="ARBA00004141"/>
    </source>
</evidence>
<dbReference type="InterPro" id="IPR050382">
    <property type="entry name" value="MFS_Na/Anion_cotransporter"/>
</dbReference>
<dbReference type="SUPFAM" id="SSF103473">
    <property type="entry name" value="MFS general substrate transporter"/>
    <property type="match status" value="1"/>
</dbReference>
<keyword evidence="3 5" id="KW-1133">Transmembrane helix</keyword>
<accession>A0A914XM22</accession>
<comment type="subcellular location">
    <subcellularLocation>
        <location evidence="1">Membrane</location>
        <topology evidence="1">Multi-pass membrane protein</topology>
    </subcellularLocation>
</comment>
<feature type="transmembrane region" description="Helical" evidence="5">
    <location>
        <begin position="97"/>
        <end position="117"/>
    </location>
</feature>
<keyword evidence="6" id="KW-1185">Reference proteome</keyword>
<dbReference type="PANTHER" id="PTHR11662:SF456">
    <property type="entry name" value="VESICULAR GLUTAMATE TRANSPORTER, ISOFORM A"/>
    <property type="match status" value="1"/>
</dbReference>
<organism evidence="6 7">
    <name type="scientific">Plectus sambesii</name>
    <dbReference type="NCBI Taxonomy" id="2011161"/>
    <lineage>
        <taxon>Eukaryota</taxon>
        <taxon>Metazoa</taxon>
        <taxon>Ecdysozoa</taxon>
        <taxon>Nematoda</taxon>
        <taxon>Chromadorea</taxon>
        <taxon>Plectida</taxon>
        <taxon>Plectina</taxon>
        <taxon>Plectoidea</taxon>
        <taxon>Plectidae</taxon>
        <taxon>Plectus</taxon>
    </lineage>
</organism>
<keyword evidence="2 5" id="KW-0812">Transmembrane</keyword>
<sequence length="215" mass="24000">MSRVPGAFATVQDRIIAPGKQLFADNKESLSKFVSKKTSTVDRQQLINEDENPSGRLDVDSSDLYSYEGTTSSIAVHRNKVLNQFDKCACCRCAKRWQLAILANIGFIVVFGIRCNFGAAKNHMARNYTDPYGVKHEREFHWTRNELGVMESSFFYGYLITQIPGGFFAAKFAPNKLFGLAIGAASFFNLFLPMAFNSHSDMFVVVIQVAQGLAQ</sequence>
<evidence type="ECO:0000313" key="7">
    <source>
        <dbReference type="WBParaSite" id="PSAMB.scaffold8525size6127.g31470.t1"/>
    </source>
</evidence>
<dbReference type="GO" id="GO:0030672">
    <property type="term" value="C:synaptic vesicle membrane"/>
    <property type="evidence" value="ECO:0007669"/>
    <property type="project" value="TreeGrafter"/>
</dbReference>
<dbReference type="WBParaSite" id="PSAMB.scaffold8525size6127.g31470.t1">
    <property type="protein sequence ID" value="PSAMB.scaffold8525size6127.g31470.t1"/>
    <property type="gene ID" value="PSAMB.scaffold8525size6127.g31470"/>
</dbReference>
<name>A0A914XM22_9BILA</name>